<dbReference type="AlphaFoldDB" id="A0A7S3WH24"/>
<dbReference type="InterPro" id="IPR029063">
    <property type="entry name" value="SAM-dependent_MTases_sf"/>
</dbReference>
<evidence type="ECO:0000313" key="1">
    <source>
        <dbReference type="EMBL" id="CAE0554990.1"/>
    </source>
</evidence>
<accession>A0A7S3WH24</accession>
<name>A0A7S3WH24_9SPIT</name>
<dbReference type="Gene3D" id="3.40.50.150">
    <property type="entry name" value="Vaccinia Virus protein VP39"/>
    <property type="match status" value="1"/>
</dbReference>
<proteinExistence type="predicted"/>
<reference evidence="1" key="1">
    <citation type="submission" date="2021-01" db="EMBL/GenBank/DDBJ databases">
        <authorList>
            <person name="Corre E."/>
            <person name="Pelletier E."/>
            <person name="Niang G."/>
            <person name="Scheremetjew M."/>
            <person name="Finn R."/>
            <person name="Kale V."/>
            <person name="Holt S."/>
            <person name="Cochrane G."/>
            <person name="Meng A."/>
            <person name="Brown T."/>
            <person name="Cohen L."/>
        </authorList>
    </citation>
    <scope>NUCLEOTIDE SEQUENCE</scope>
    <source>
        <strain evidence="1">SPMC142</strain>
    </source>
</reference>
<dbReference type="EMBL" id="HBIQ01045014">
    <property type="protein sequence ID" value="CAE0554990.1"/>
    <property type="molecule type" value="Transcribed_RNA"/>
</dbReference>
<protein>
    <submittedName>
        <fullName evidence="1">Uncharacterized protein</fullName>
    </submittedName>
</protein>
<gene>
    <name evidence="1" type="ORF">SACU0126_LOCUS14340</name>
</gene>
<dbReference type="InterPro" id="IPR019410">
    <property type="entry name" value="Methyltransf_16"/>
</dbReference>
<organism evidence="1">
    <name type="scientific">Strombidinopsis acuminata</name>
    <dbReference type="NCBI Taxonomy" id="141414"/>
    <lineage>
        <taxon>Eukaryota</taxon>
        <taxon>Sar</taxon>
        <taxon>Alveolata</taxon>
        <taxon>Ciliophora</taxon>
        <taxon>Intramacronucleata</taxon>
        <taxon>Spirotrichea</taxon>
        <taxon>Choreotrichia</taxon>
        <taxon>Choreotrichida</taxon>
        <taxon>Strombidinopsidae</taxon>
        <taxon>Strombidinopsis</taxon>
    </lineage>
</organism>
<dbReference type="Pfam" id="PF10294">
    <property type="entry name" value="Methyltransf_16"/>
    <property type="match status" value="1"/>
</dbReference>
<sequence length="214" mass="23117">MQNMEHNLTLNNLSPSVARAAVVDWGDRGTWPSPPDVLLGSDLVYSREAVPQLLGLVDALVPGSGIFHYVAPETNRLGEHDFLDGLLGLGFSRREQPVPDIYLTNVMADTSDEDFGQIFPELATRTYTLYTFRREGVALRVASHATLAECVPIIGFAMAATAAVRQAGRGEQLPWAARPGTAACCTGGEAQSVRVKVMALGARRVHTRLSVQDT</sequence>